<evidence type="ECO:0000313" key="3">
    <source>
        <dbReference type="EMBL" id="SMX47494.1"/>
    </source>
</evidence>
<evidence type="ECO:0000256" key="2">
    <source>
        <dbReference type="PIRSR" id="PIRSR016184-1"/>
    </source>
</evidence>
<dbReference type="Gene3D" id="3.10.310.10">
    <property type="entry name" value="Diaminopimelate Epimerase, Chain A, domain 1"/>
    <property type="match status" value="2"/>
</dbReference>
<dbReference type="InterPro" id="IPR003719">
    <property type="entry name" value="Phenazine_PhzF-like"/>
</dbReference>
<feature type="active site" evidence="2">
    <location>
        <position position="45"/>
    </location>
</feature>
<dbReference type="AlphaFoldDB" id="A0A238KXD2"/>
<dbReference type="EMBL" id="FXYF01000011">
    <property type="protein sequence ID" value="SMX47494.1"/>
    <property type="molecule type" value="Genomic_DNA"/>
</dbReference>
<dbReference type="Proteomes" id="UP000207598">
    <property type="component" value="Unassembled WGS sequence"/>
</dbReference>
<reference evidence="3 4" key="1">
    <citation type="submission" date="2017-05" db="EMBL/GenBank/DDBJ databases">
        <authorList>
            <person name="Song R."/>
            <person name="Chenine A.L."/>
            <person name="Ruprecht R.M."/>
        </authorList>
    </citation>
    <scope>NUCLEOTIDE SEQUENCE [LARGE SCALE GENOMIC DNA]</scope>
    <source>
        <strain evidence="3 4">CECT 8898</strain>
    </source>
</reference>
<organism evidence="3 4">
    <name type="scientific">Maliponia aquimaris</name>
    <dbReference type="NCBI Taxonomy" id="1673631"/>
    <lineage>
        <taxon>Bacteria</taxon>
        <taxon>Pseudomonadati</taxon>
        <taxon>Pseudomonadota</taxon>
        <taxon>Alphaproteobacteria</taxon>
        <taxon>Rhodobacterales</taxon>
        <taxon>Paracoccaceae</taxon>
        <taxon>Maliponia</taxon>
    </lineage>
</organism>
<dbReference type="PANTHER" id="PTHR13774">
    <property type="entry name" value="PHENAZINE BIOSYNTHESIS PROTEIN"/>
    <property type="match status" value="1"/>
</dbReference>
<name>A0A238KXD2_9RHOB</name>
<dbReference type="PIRSF" id="PIRSF016184">
    <property type="entry name" value="PhzC_PhzF"/>
    <property type="match status" value="1"/>
</dbReference>
<dbReference type="GO" id="GO:0005737">
    <property type="term" value="C:cytoplasm"/>
    <property type="evidence" value="ECO:0007669"/>
    <property type="project" value="TreeGrafter"/>
</dbReference>
<evidence type="ECO:0000313" key="4">
    <source>
        <dbReference type="Proteomes" id="UP000207598"/>
    </source>
</evidence>
<dbReference type="GO" id="GO:0102943">
    <property type="term" value="F:trans-2,3-dihydro-3-hydroxy-anthranilate isomerase activity"/>
    <property type="evidence" value="ECO:0007669"/>
    <property type="project" value="UniProtKB-EC"/>
</dbReference>
<accession>A0A238KXD2</accession>
<protein>
    <submittedName>
        <fullName evidence="3">Trans-2,3-dihydro-3-hydroxyanthranilate isomerase</fullName>
        <ecNumber evidence="3">5.3.3.17</ecNumber>
    </submittedName>
</protein>
<dbReference type="OrthoDB" id="9788221at2"/>
<dbReference type="SUPFAM" id="SSF54506">
    <property type="entry name" value="Diaminopimelate epimerase-like"/>
    <property type="match status" value="1"/>
</dbReference>
<comment type="similarity">
    <text evidence="1">Belongs to the PhzF family.</text>
</comment>
<dbReference type="EC" id="5.3.3.17" evidence="3"/>
<proteinExistence type="inferred from homology"/>
<keyword evidence="3" id="KW-0413">Isomerase</keyword>
<keyword evidence="4" id="KW-1185">Reference proteome</keyword>
<dbReference type="RefSeq" id="WP_094022447.1">
    <property type="nucleotide sequence ID" value="NZ_FXYF01000011.1"/>
</dbReference>
<sequence length="301" mass="31238">MLRFVTCDVFTETPFAGNPLAIVEGADGLSDAAMQTIAREFNLSETIFVQRPDESAHTAKVRIFFPTAEIPFAGHPTIGCAIHLALTTAPEGDFSTEITLEEVAGLVPVQVQRVAGRISAELRAPVLPHAWTGGACPSVAEISAALGLKAEDIGFDGHLPGVWQGGPGFAYIPLRDEPALTSARPSGAAWEDLCRATGLNNAYVYTAGQDGSYSARMFAPGDGIPEDPGTGSASAILAAQLLACGALPEGETRLRLEQGRAMGRLCEIGLRVLVVDGALSAVHVSGSAVRISEGHVAIPGA</sequence>
<evidence type="ECO:0000256" key="1">
    <source>
        <dbReference type="ARBA" id="ARBA00008270"/>
    </source>
</evidence>
<dbReference type="Pfam" id="PF02567">
    <property type="entry name" value="PhzC-PhzF"/>
    <property type="match status" value="1"/>
</dbReference>
<dbReference type="PANTHER" id="PTHR13774:SF32">
    <property type="entry name" value="ANTISENSE-ENHANCING SEQUENCE 1"/>
    <property type="match status" value="1"/>
</dbReference>
<dbReference type="NCBIfam" id="TIGR00654">
    <property type="entry name" value="PhzF_family"/>
    <property type="match status" value="1"/>
</dbReference>
<gene>
    <name evidence="3" type="primary">phzF</name>
    <name evidence="3" type="ORF">MAA8898_03672</name>
</gene>